<name>A0AAD3HTE1_9CHLO</name>
<reference evidence="2 3" key="1">
    <citation type="journal article" date="2021" name="Sci. Rep.">
        <title>Genome sequencing of the multicellular alga Astrephomene provides insights into convergent evolution of germ-soma differentiation.</title>
        <authorList>
            <person name="Yamashita S."/>
            <person name="Yamamoto K."/>
            <person name="Matsuzaki R."/>
            <person name="Suzuki S."/>
            <person name="Yamaguchi H."/>
            <person name="Hirooka S."/>
            <person name="Minakuchi Y."/>
            <person name="Miyagishima S."/>
            <person name="Kawachi M."/>
            <person name="Toyoda A."/>
            <person name="Nozaki H."/>
        </authorList>
    </citation>
    <scope>NUCLEOTIDE SEQUENCE [LARGE SCALE GENOMIC DNA]</scope>
    <source>
        <strain evidence="2 3">NIES-4017</strain>
    </source>
</reference>
<feature type="non-terminal residue" evidence="2">
    <location>
        <position position="1"/>
    </location>
</feature>
<proteinExistence type="predicted"/>
<dbReference type="EMBL" id="BMAR01000059">
    <property type="protein sequence ID" value="GFR52177.1"/>
    <property type="molecule type" value="Genomic_DNA"/>
</dbReference>
<keyword evidence="3" id="KW-1185">Reference proteome</keyword>
<evidence type="ECO:0000313" key="2">
    <source>
        <dbReference type="EMBL" id="GFR52177.1"/>
    </source>
</evidence>
<organism evidence="2 3">
    <name type="scientific">Astrephomene gubernaculifera</name>
    <dbReference type="NCBI Taxonomy" id="47775"/>
    <lineage>
        <taxon>Eukaryota</taxon>
        <taxon>Viridiplantae</taxon>
        <taxon>Chlorophyta</taxon>
        <taxon>core chlorophytes</taxon>
        <taxon>Chlorophyceae</taxon>
        <taxon>CS clade</taxon>
        <taxon>Chlamydomonadales</taxon>
        <taxon>Astrephomenaceae</taxon>
        <taxon>Astrephomene</taxon>
    </lineage>
</organism>
<accession>A0AAD3HTE1</accession>
<sequence>PLPPVVREGRWPVRVRSDWAEVMRGRDYQSRAAWMLLLPPSLVLPLMQRAGVLPSDLAGGGGGSGGDRTVTVTLTLWLGEPSYKPAFRVVAAPLLLPRMPKSSEPRSPPPPLTPFHPLTLPDQQHLPLLLPLHLP</sequence>
<comment type="caution">
    <text evidence="2">The sequence shown here is derived from an EMBL/GenBank/DDBJ whole genome shotgun (WGS) entry which is preliminary data.</text>
</comment>
<gene>
    <name evidence="2" type="ORF">Agub_g14713</name>
</gene>
<evidence type="ECO:0000256" key="1">
    <source>
        <dbReference type="SAM" id="MobiDB-lite"/>
    </source>
</evidence>
<dbReference type="AlphaFoldDB" id="A0AAD3HTE1"/>
<feature type="region of interest" description="Disordered" evidence="1">
    <location>
        <begin position="98"/>
        <end position="120"/>
    </location>
</feature>
<dbReference type="Proteomes" id="UP001054857">
    <property type="component" value="Unassembled WGS sequence"/>
</dbReference>
<feature type="non-terminal residue" evidence="2">
    <location>
        <position position="135"/>
    </location>
</feature>
<evidence type="ECO:0000313" key="3">
    <source>
        <dbReference type="Proteomes" id="UP001054857"/>
    </source>
</evidence>
<protein>
    <submittedName>
        <fullName evidence="2">Uncharacterized protein</fullName>
    </submittedName>
</protein>